<dbReference type="PATRIC" id="fig|328812.4.peg.4477"/>
<proteinExistence type="predicted"/>
<name>A0A0J6CT01_9BACT</name>
<evidence type="ECO:0000313" key="1">
    <source>
        <dbReference type="EMBL" id="KMM35264.1"/>
    </source>
</evidence>
<dbReference type="RefSeq" id="WP_009860172.1">
    <property type="nucleotide sequence ID" value="NZ_CAJTNS010000006.1"/>
</dbReference>
<accession>A0A0J6CT01</accession>
<sequence length="74" mass="8864">MERTVFNAAQLQILDLMAYVESEDTLNEIKDMLSNYFAQKAEREIDKLWDNGQISNTIIEEWKHEHMRTPYKTK</sequence>
<evidence type="ECO:0008006" key="3">
    <source>
        <dbReference type="Google" id="ProtNLM"/>
    </source>
</evidence>
<dbReference type="EMBL" id="LFJV01000006">
    <property type="protein sequence ID" value="KMM35264.1"/>
    <property type="molecule type" value="Genomic_DNA"/>
</dbReference>
<organism evidence="1 2">
    <name type="scientific">Parabacteroides goldsteinii</name>
    <dbReference type="NCBI Taxonomy" id="328812"/>
    <lineage>
        <taxon>Bacteria</taxon>
        <taxon>Pseudomonadati</taxon>
        <taxon>Bacteroidota</taxon>
        <taxon>Bacteroidia</taxon>
        <taxon>Bacteroidales</taxon>
        <taxon>Tannerellaceae</taxon>
        <taxon>Parabacteroides</taxon>
    </lineage>
</organism>
<dbReference type="AlphaFoldDB" id="A0A0J6CT01"/>
<comment type="caution">
    <text evidence="1">The sequence shown here is derived from an EMBL/GenBank/DDBJ whole genome shotgun (WGS) entry which is preliminary data.</text>
</comment>
<protein>
    <recommendedName>
        <fullName evidence="3">Dephospho-CoA kinase</fullName>
    </recommendedName>
</protein>
<evidence type="ECO:0000313" key="2">
    <source>
        <dbReference type="Proteomes" id="UP000036166"/>
    </source>
</evidence>
<reference evidence="1 2" key="1">
    <citation type="submission" date="2015-06" db="EMBL/GenBank/DDBJ databases">
        <title>Draft Genome Sequence of Parabacteroides goldsteinii with Putative Novel Metallo-Beta-Lactamases Isolated from a Blood Culture from a Human Patient.</title>
        <authorList>
            <person name="Krogh T.J."/>
            <person name="Agergaard C.N."/>
            <person name="Moller-Jensen J."/>
            <person name="Justesen U.S."/>
        </authorList>
    </citation>
    <scope>NUCLEOTIDE SEQUENCE [LARGE SCALE GENOMIC DNA]</scope>
    <source>
        <strain evidence="1 2">910340</strain>
    </source>
</reference>
<dbReference type="Proteomes" id="UP000036166">
    <property type="component" value="Unassembled WGS sequence"/>
</dbReference>
<gene>
    <name evidence="1" type="ORF">ACM15_02890</name>
</gene>